<sequence>MSRLLVKNLPAYLTQSRLREHFESKDGPGGTLTDVKVVLKPDGTSRRFGFVGYKTDAEASKAQKWFDRTFVHSSKISVTIVDGTKDAPAPRPNKRPRLDGPSTSDKPSNVPSSSKGKEKATVVPSSSKSGQLKEYMKVMQPRPKGPSWANEDAVPGPSAPAPAPVSKLNLSQTLTTRHTKSTLTLQAEDKVFEQSDTESGDLPEPQDTDNHEPPPSDPNKASILETSRLFLRNLAFSCTEAELSELVAPFGTVSQVRIIPCSSVGRGCSVVVMTK</sequence>
<dbReference type="SMART" id="SM00360">
    <property type="entry name" value="RRM"/>
    <property type="match status" value="2"/>
</dbReference>
<organism evidence="5 6">
    <name type="scientific">Cerrena zonata</name>
    <dbReference type="NCBI Taxonomy" id="2478898"/>
    <lineage>
        <taxon>Eukaryota</taxon>
        <taxon>Fungi</taxon>
        <taxon>Dikarya</taxon>
        <taxon>Basidiomycota</taxon>
        <taxon>Agaricomycotina</taxon>
        <taxon>Agaricomycetes</taxon>
        <taxon>Polyporales</taxon>
        <taxon>Cerrenaceae</taxon>
        <taxon>Cerrena</taxon>
    </lineage>
</organism>
<feature type="compositionally biased region" description="Polar residues" evidence="3">
    <location>
        <begin position="101"/>
        <end position="114"/>
    </location>
</feature>
<dbReference type="InterPro" id="IPR050502">
    <property type="entry name" value="Euk_RNA-bind_prot"/>
</dbReference>
<dbReference type="Gene3D" id="3.30.70.330">
    <property type="match status" value="2"/>
</dbReference>
<dbReference type="InterPro" id="IPR000504">
    <property type="entry name" value="RRM_dom"/>
</dbReference>
<dbReference type="CDD" id="cd12565">
    <property type="entry name" value="RRM1_MRD1"/>
    <property type="match status" value="1"/>
</dbReference>
<dbReference type="PANTHER" id="PTHR48025">
    <property type="entry name" value="OS02G0815200 PROTEIN"/>
    <property type="match status" value="1"/>
</dbReference>
<accession>A0AAW0GTB1</accession>
<evidence type="ECO:0000259" key="4">
    <source>
        <dbReference type="PROSITE" id="PS50102"/>
    </source>
</evidence>
<feature type="compositionally biased region" description="Low complexity" evidence="3">
    <location>
        <begin position="173"/>
        <end position="185"/>
    </location>
</feature>
<dbReference type="EMBL" id="JASBNA010000002">
    <property type="protein sequence ID" value="KAK7694280.1"/>
    <property type="molecule type" value="Genomic_DNA"/>
</dbReference>
<comment type="caution">
    <text evidence="5">The sequence shown here is derived from an EMBL/GenBank/DDBJ whole genome shotgun (WGS) entry which is preliminary data.</text>
</comment>
<gene>
    <name evidence="5" type="ORF">QCA50_001461</name>
</gene>
<protein>
    <recommendedName>
        <fullName evidence="4">RRM domain-containing protein</fullName>
    </recommendedName>
</protein>
<name>A0AAW0GTB1_9APHY</name>
<reference evidence="5 6" key="1">
    <citation type="submission" date="2022-09" db="EMBL/GenBank/DDBJ databases">
        <authorList>
            <person name="Palmer J.M."/>
        </authorList>
    </citation>
    <scope>NUCLEOTIDE SEQUENCE [LARGE SCALE GENOMIC DNA]</scope>
    <source>
        <strain evidence="5 6">DSM 7382</strain>
    </source>
</reference>
<proteinExistence type="predicted"/>
<dbReference type="AlphaFoldDB" id="A0AAW0GTB1"/>
<dbReference type="Proteomes" id="UP001385951">
    <property type="component" value="Unassembled WGS sequence"/>
</dbReference>
<feature type="domain" description="RRM" evidence="4">
    <location>
        <begin position="227"/>
        <end position="275"/>
    </location>
</feature>
<evidence type="ECO:0000256" key="1">
    <source>
        <dbReference type="ARBA" id="ARBA00022884"/>
    </source>
</evidence>
<evidence type="ECO:0000313" key="6">
    <source>
        <dbReference type="Proteomes" id="UP001385951"/>
    </source>
</evidence>
<dbReference type="InterPro" id="IPR012677">
    <property type="entry name" value="Nucleotide-bd_a/b_plait_sf"/>
</dbReference>
<evidence type="ECO:0000256" key="3">
    <source>
        <dbReference type="SAM" id="MobiDB-lite"/>
    </source>
</evidence>
<feature type="compositionally biased region" description="Acidic residues" evidence="3">
    <location>
        <begin position="195"/>
        <end position="207"/>
    </location>
</feature>
<keyword evidence="1 2" id="KW-0694">RNA-binding</keyword>
<evidence type="ECO:0000256" key="2">
    <source>
        <dbReference type="PROSITE-ProRule" id="PRU00176"/>
    </source>
</evidence>
<evidence type="ECO:0000313" key="5">
    <source>
        <dbReference type="EMBL" id="KAK7694280.1"/>
    </source>
</evidence>
<dbReference type="GO" id="GO:0003729">
    <property type="term" value="F:mRNA binding"/>
    <property type="evidence" value="ECO:0007669"/>
    <property type="project" value="TreeGrafter"/>
</dbReference>
<dbReference type="InterPro" id="IPR035979">
    <property type="entry name" value="RBD_domain_sf"/>
</dbReference>
<dbReference type="PROSITE" id="PS50102">
    <property type="entry name" value="RRM"/>
    <property type="match status" value="2"/>
</dbReference>
<feature type="domain" description="RRM" evidence="4">
    <location>
        <begin position="2"/>
        <end position="83"/>
    </location>
</feature>
<dbReference type="Pfam" id="PF00076">
    <property type="entry name" value="RRM_1"/>
    <property type="match status" value="2"/>
</dbReference>
<keyword evidence="6" id="KW-1185">Reference proteome</keyword>
<feature type="region of interest" description="Disordered" evidence="3">
    <location>
        <begin position="82"/>
        <end position="221"/>
    </location>
</feature>
<dbReference type="PANTHER" id="PTHR48025:SF1">
    <property type="entry name" value="RRM DOMAIN-CONTAINING PROTEIN"/>
    <property type="match status" value="1"/>
</dbReference>
<dbReference type="SUPFAM" id="SSF54928">
    <property type="entry name" value="RNA-binding domain, RBD"/>
    <property type="match status" value="1"/>
</dbReference>